<dbReference type="Pfam" id="PF25967">
    <property type="entry name" value="RND-MFP_C"/>
    <property type="match status" value="1"/>
</dbReference>
<protein>
    <submittedName>
        <fullName evidence="10">RND transporter</fullName>
    </submittedName>
</protein>
<dbReference type="InterPro" id="IPR058792">
    <property type="entry name" value="Beta-barrel_RND_2"/>
</dbReference>
<dbReference type="Gene3D" id="1.10.287.470">
    <property type="entry name" value="Helix hairpin bin"/>
    <property type="match status" value="1"/>
</dbReference>
<feature type="domain" description="Multidrug resistance protein MdtA-like C-terminal permuted SH3" evidence="8">
    <location>
        <begin position="305"/>
        <end position="363"/>
    </location>
</feature>
<dbReference type="GO" id="GO:0060003">
    <property type="term" value="P:copper ion export"/>
    <property type="evidence" value="ECO:0007669"/>
    <property type="project" value="TreeGrafter"/>
</dbReference>
<evidence type="ECO:0000256" key="4">
    <source>
        <dbReference type="ARBA" id="ARBA00043263"/>
    </source>
</evidence>
<proteinExistence type="inferred from homology"/>
<dbReference type="PROSITE" id="PS51257">
    <property type="entry name" value="PROKAR_LIPOPROTEIN"/>
    <property type="match status" value="1"/>
</dbReference>
<dbReference type="SUPFAM" id="SSF111369">
    <property type="entry name" value="HlyD-like secretion proteins"/>
    <property type="match status" value="1"/>
</dbReference>
<keyword evidence="3" id="KW-0862">Zinc</keyword>
<evidence type="ECO:0000256" key="1">
    <source>
        <dbReference type="ARBA" id="ARBA00009477"/>
    </source>
</evidence>
<dbReference type="PANTHER" id="PTHR30097:SF4">
    <property type="entry name" value="SLR6042 PROTEIN"/>
    <property type="match status" value="1"/>
</dbReference>
<dbReference type="NCBIfam" id="TIGR01730">
    <property type="entry name" value="RND_mfp"/>
    <property type="match status" value="1"/>
</dbReference>
<dbReference type="GO" id="GO:0016020">
    <property type="term" value="C:membrane"/>
    <property type="evidence" value="ECO:0007669"/>
    <property type="project" value="InterPro"/>
</dbReference>
<feature type="domain" description="CusB-like beta-barrel" evidence="7">
    <location>
        <begin position="223"/>
        <end position="299"/>
    </location>
</feature>
<dbReference type="GO" id="GO:0015679">
    <property type="term" value="P:plasma membrane copper ion transport"/>
    <property type="evidence" value="ECO:0007669"/>
    <property type="project" value="TreeGrafter"/>
</dbReference>
<comment type="function">
    <text evidence="5">CzcA and CzcB together would act in zinc efflux nearly as effectively as the complete czc efflux system (CzcABC). The CzcB protein is thought to funnel zinc cations to the CzcA transport protein.</text>
</comment>
<reference evidence="10" key="1">
    <citation type="submission" date="2019-06" db="EMBL/GenBank/DDBJ databases">
        <title>Complete genome sequence of Methylogaea oryzae strain JCM16910.</title>
        <authorList>
            <person name="Asakawa S."/>
        </authorList>
    </citation>
    <scope>NUCLEOTIDE SEQUENCE</scope>
    <source>
        <strain evidence="10">E10</strain>
    </source>
</reference>
<dbReference type="Pfam" id="PF25973">
    <property type="entry name" value="BSH_CzcB"/>
    <property type="match status" value="1"/>
</dbReference>
<organism evidence="10 11">
    <name type="scientific">Methylogaea oryzae</name>
    <dbReference type="NCBI Taxonomy" id="1295382"/>
    <lineage>
        <taxon>Bacteria</taxon>
        <taxon>Pseudomonadati</taxon>
        <taxon>Pseudomonadota</taxon>
        <taxon>Gammaproteobacteria</taxon>
        <taxon>Methylococcales</taxon>
        <taxon>Methylococcaceae</taxon>
        <taxon>Methylogaea</taxon>
    </lineage>
</organism>
<feature type="signal peptide" evidence="6">
    <location>
        <begin position="1"/>
        <end position="22"/>
    </location>
</feature>
<dbReference type="Proteomes" id="UP000824988">
    <property type="component" value="Chromosome"/>
</dbReference>
<dbReference type="Gene3D" id="2.40.420.20">
    <property type="match status" value="1"/>
</dbReference>
<gene>
    <name evidence="10" type="ORF">MoryE10_23240</name>
</gene>
<dbReference type="GO" id="GO:0046686">
    <property type="term" value="P:response to cadmium ion"/>
    <property type="evidence" value="ECO:0007669"/>
    <property type="project" value="UniProtKB-KW"/>
</dbReference>
<evidence type="ECO:0000313" key="10">
    <source>
        <dbReference type="EMBL" id="BBL71718.1"/>
    </source>
</evidence>
<evidence type="ECO:0000256" key="3">
    <source>
        <dbReference type="ARBA" id="ARBA00022833"/>
    </source>
</evidence>
<dbReference type="KEGG" id="moz:MoryE10_23240"/>
<dbReference type="InterPro" id="IPR006143">
    <property type="entry name" value="RND_pump_MFP"/>
</dbReference>
<dbReference type="EMBL" id="AP019782">
    <property type="protein sequence ID" value="BBL71718.1"/>
    <property type="molecule type" value="Genomic_DNA"/>
</dbReference>
<evidence type="ECO:0000259" key="9">
    <source>
        <dbReference type="Pfam" id="PF25973"/>
    </source>
</evidence>
<dbReference type="InterPro" id="IPR058627">
    <property type="entry name" value="MdtA-like_C"/>
</dbReference>
<evidence type="ECO:0000256" key="6">
    <source>
        <dbReference type="SAM" id="SignalP"/>
    </source>
</evidence>
<keyword evidence="4" id="KW-0105">Cadmium resistance</keyword>
<dbReference type="InterPro" id="IPR058647">
    <property type="entry name" value="BSH_CzcB-like"/>
</dbReference>
<dbReference type="FunFam" id="2.40.30.170:FF:000010">
    <property type="entry name" value="Efflux RND transporter periplasmic adaptor subunit"/>
    <property type="match status" value="1"/>
</dbReference>
<dbReference type="GO" id="GO:0030313">
    <property type="term" value="C:cell envelope"/>
    <property type="evidence" value="ECO:0007669"/>
    <property type="project" value="TreeGrafter"/>
</dbReference>
<evidence type="ECO:0000259" key="7">
    <source>
        <dbReference type="Pfam" id="PF25954"/>
    </source>
</evidence>
<keyword evidence="6" id="KW-0732">Signal</keyword>
<dbReference type="AlphaFoldDB" id="A0A8D4VPK2"/>
<dbReference type="Gene3D" id="2.40.50.100">
    <property type="match status" value="1"/>
</dbReference>
<dbReference type="FunFam" id="2.40.420.20:FF:000006">
    <property type="entry name" value="RND family efflux transporter MFP subunit"/>
    <property type="match status" value="1"/>
</dbReference>
<keyword evidence="11" id="KW-1185">Reference proteome</keyword>
<feature type="domain" description="CzcB-like barrel-sandwich hybrid" evidence="9">
    <location>
        <begin position="76"/>
        <end position="220"/>
    </location>
</feature>
<keyword evidence="2" id="KW-0813">Transport</keyword>
<feature type="chain" id="PRO_5034354096" evidence="6">
    <location>
        <begin position="23"/>
        <end position="379"/>
    </location>
</feature>
<evidence type="ECO:0000259" key="8">
    <source>
        <dbReference type="Pfam" id="PF25967"/>
    </source>
</evidence>
<dbReference type="Pfam" id="PF25954">
    <property type="entry name" value="Beta-barrel_RND_2"/>
    <property type="match status" value="1"/>
</dbReference>
<dbReference type="GO" id="GO:0022857">
    <property type="term" value="F:transmembrane transporter activity"/>
    <property type="evidence" value="ECO:0007669"/>
    <property type="project" value="InterPro"/>
</dbReference>
<dbReference type="InterPro" id="IPR051909">
    <property type="entry name" value="MFP_Cation_Efflux"/>
</dbReference>
<evidence type="ECO:0000313" key="11">
    <source>
        <dbReference type="Proteomes" id="UP000824988"/>
    </source>
</evidence>
<dbReference type="RefSeq" id="WP_054772674.1">
    <property type="nucleotide sequence ID" value="NZ_AP019782.1"/>
</dbReference>
<dbReference type="PANTHER" id="PTHR30097">
    <property type="entry name" value="CATION EFFLUX SYSTEM PROTEIN CUSB"/>
    <property type="match status" value="1"/>
</dbReference>
<evidence type="ECO:0000256" key="2">
    <source>
        <dbReference type="ARBA" id="ARBA00022448"/>
    </source>
</evidence>
<sequence length="379" mass="40884">MTRIAVLAVAALLGLAACHSDGGNVAQEGKAKVIDGQVVLPAGSHKLAYIKERVLELSPRPLMEPVAGKLTYDDTRTVHVTSPIAGRVVSSLPSLGASVSAGQPLIELDSPELGQAQTDYADALADLRMMERAYRRSKELYEGQVAPRKDFEQAQDNFARSQAEVQRTRMRLANLGVANGQVDNRFSLRSPLAGLITERNVNPGMEVRPDLASPLFVVSDISQLWVLANVYEKDLGLIHVGREARVSVPAYPGEVFVATVGHIDQVVDEATRTVRIRCVLPNPDRRLLPGMYATVDVHGSPEERAVVIPLTAVFTEGDSDSVFVALGGGRFQRRDIKIGLRLKDMGVVEQGLQAGERLVTEGALLLRAEEANAQEAAGS</sequence>
<evidence type="ECO:0000256" key="5">
    <source>
        <dbReference type="ARBA" id="ARBA00058766"/>
    </source>
</evidence>
<name>A0A8D4VPK2_9GAMM</name>
<dbReference type="Gene3D" id="2.40.30.170">
    <property type="match status" value="1"/>
</dbReference>
<accession>A0A8D4VPK2</accession>
<comment type="similarity">
    <text evidence="1">Belongs to the membrane fusion protein (MFP) (TC 8.A.1) family.</text>
</comment>